<protein>
    <submittedName>
        <fullName evidence="1">Uncharacterized protein</fullName>
    </submittedName>
</protein>
<dbReference type="Proteomes" id="UP000887013">
    <property type="component" value="Unassembled WGS sequence"/>
</dbReference>
<comment type="caution">
    <text evidence="1">The sequence shown here is derived from an EMBL/GenBank/DDBJ whole genome shotgun (WGS) entry which is preliminary data.</text>
</comment>
<name>A0A8X6MRS4_NEPPI</name>
<evidence type="ECO:0000313" key="2">
    <source>
        <dbReference type="Proteomes" id="UP000887013"/>
    </source>
</evidence>
<evidence type="ECO:0000313" key="1">
    <source>
        <dbReference type="EMBL" id="GFS74454.1"/>
    </source>
</evidence>
<keyword evidence="2" id="KW-1185">Reference proteome</keyword>
<reference evidence="1" key="1">
    <citation type="submission" date="2020-08" db="EMBL/GenBank/DDBJ databases">
        <title>Multicomponent nature underlies the extraordinary mechanical properties of spider dragline silk.</title>
        <authorList>
            <person name="Kono N."/>
            <person name="Nakamura H."/>
            <person name="Mori M."/>
            <person name="Yoshida Y."/>
            <person name="Ohtoshi R."/>
            <person name="Malay A.D."/>
            <person name="Moran D.A.P."/>
            <person name="Tomita M."/>
            <person name="Numata K."/>
            <person name="Arakawa K."/>
        </authorList>
    </citation>
    <scope>NUCLEOTIDE SEQUENCE</scope>
</reference>
<sequence length="124" mass="14452">MLSLFSLLEHISADSQMSNSNLSRELNHRETTLKRRSELRTLDGKSSQSRTLYTENIPIENYLGGYLSTHKVQLVMQMALEIARECHYNVNRQRSNGIQRNRNLITLIVLIEKHSLSLIWKVQQ</sequence>
<accession>A0A8X6MRS4</accession>
<dbReference type="AlphaFoldDB" id="A0A8X6MRS4"/>
<proteinExistence type="predicted"/>
<organism evidence="1 2">
    <name type="scientific">Nephila pilipes</name>
    <name type="common">Giant wood spider</name>
    <name type="synonym">Nephila maculata</name>
    <dbReference type="NCBI Taxonomy" id="299642"/>
    <lineage>
        <taxon>Eukaryota</taxon>
        <taxon>Metazoa</taxon>
        <taxon>Ecdysozoa</taxon>
        <taxon>Arthropoda</taxon>
        <taxon>Chelicerata</taxon>
        <taxon>Arachnida</taxon>
        <taxon>Araneae</taxon>
        <taxon>Araneomorphae</taxon>
        <taxon>Entelegynae</taxon>
        <taxon>Araneoidea</taxon>
        <taxon>Nephilidae</taxon>
        <taxon>Nephila</taxon>
    </lineage>
</organism>
<gene>
    <name evidence="1" type="ORF">NPIL_593051</name>
</gene>
<dbReference type="EMBL" id="BMAW01050262">
    <property type="protein sequence ID" value="GFS74454.1"/>
    <property type="molecule type" value="Genomic_DNA"/>
</dbReference>